<keyword evidence="2 4" id="KW-0694">RNA-binding</keyword>
<sequence length="206" mass="24335">MKQYFSQFGTVTQIRLSRNKKTGASKHFAFIEFAEASTAEIVAKTMDNYLLFGHILKCKVLPKEQAHDDIFKGANKRFKKVPWNKIAGKNLEKPLSESSWKKKVTKEQNKRNKSAEVLKKIGYTFEAPAIQAIPPLRLSLRTPRARPLRLRQRRRPRHLPQRRLLRTPQKRRSPSRYLLPRPGSPSRRQRRQQKERRLRHEARPVR</sequence>
<dbReference type="CDD" id="cd12307">
    <property type="entry name" value="RRM_NIFK_like"/>
    <property type="match status" value="1"/>
</dbReference>
<evidence type="ECO:0000256" key="1">
    <source>
        <dbReference type="ARBA" id="ARBA00004604"/>
    </source>
</evidence>
<feature type="region of interest" description="Disordered" evidence="5">
    <location>
        <begin position="143"/>
        <end position="206"/>
    </location>
</feature>
<feature type="compositionally biased region" description="Basic residues" evidence="5">
    <location>
        <begin position="143"/>
        <end position="174"/>
    </location>
</feature>
<feature type="compositionally biased region" description="Low complexity" evidence="5">
    <location>
        <begin position="175"/>
        <end position="186"/>
    </location>
</feature>
<dbReference type="GO" id="GO:0003723">
    <property type="term" value="F:RNA binding"/>
    <property type="evidence" value="ECO:0007669"/>
    <property type="project" value="UniProtKB-UniRule"/>
</dbReference>
<dbReference type="SMART" id="SM00360">
    <property type="entry name" value="RRM"/>
    <property type="match status" value="1"/>
</dbReference>
<comment type="caution">
    <text evidence="7">The sequence shown here is derived from an EMBL/GenBank/DDBJ whole genome shotgun (WGS) entry which is preliminary data.</text>
</comment>
<accession>A0A8H7K7I0</accession>
<dbReference type="GO" id="GO:0005730">
    <property type="term" value="C:nucleolus"/>
    <property type="evidence" value="ECO:0007669"/>
    <property type="project" value="UniProtKB-SubCell"/>
</dbReference>
<dbReference type="Proteomes" id="UP000616885">
    <property type="component" value="Unassembled WGS sequence"/>
</dbReference>
<reference evidence="7" key="1">
    <citation type="submission" date="2020-10" db="EMBL/GenBank/DDBJ databases">
        <title>High-Quality Genome Resource of Clonostachys rosea strain S41 by Oxford Nanopore Long-Read Sequencing.</title>
        <authorList>
            <person name="Wang H."/>
        </authorList>
    </citation>
    <scope>NUCLEOTIDE SEQUENCE</scope>
    <source>
        <strain evidence="7">S41</strain>
    </source>
</reference>
<dbReference type="PANTHER" id="PTHR46754">
    <property type="entry name" value="MKI67 FHA DOMAIN-INTERACTING NUCLEOLAR PHOSPHOPROTEIN"/>
    <property type="match status" value="1"/>
</dbReference>
<feature type="compositionally biased region" description="Basic residues" evidence="5">
    <location>
        <begin position="187"/>
        <end position="200"/>
    </location>
</feature>
<proteinExistence type="predicted"/>
<comment type="subcellular location">
    <subcellularLocation>
        <location evidence="1">Nucleus</location>
        <location evidence="1">Nucleolus</location>
    </subcellularLocation>
</comment>
<dbReference type="EMBL" id="JADCTT010000013">
    <property type="protein sequence ID" value="KAF9744983.1"/>
    <property type="molecule type" value="Genomic_DNA"/>
</dbReference>
<dbReference type="AlphaFoldDB" id="A0A8H7K7I0"/>
<organism evidence="7 8">
    <name type="scientific">Bionectria ochroleuca</name>
    <name type="common">Gliocladium roseum</name>
    <dbReference type="NCBI Taxonomy" id="29856"/>
    <lineage>
        <taxon>Eukaryota</taxon>
        <taxon>Fungi</taxon>
        <taxon>Dikarya</taxon>
        <taxon>Ascomycota</taxon>
        <taxon>Pezizomycotina</taxon>
        <taxon>Sordariomycetes</taxon>
        <taxon>Hypocreomycetidae</taxon>
        <taxon>Hypocreales</taxon>
        <taxon>Bionectriaceae</taxon>
        <taxon>Clonostachys</taxon>
    </lineage>
</organism>
<evidence type="ECO:0000256" key="2">
    <source>
        <dbReference type="ARBA" id="ARBA00022884"/>
    </source>
</evidence>
<evidence type="ECO:0000256" key="3">
    <source>
        <dbReference type="ARBA" id="ARBA00023242"/>
    </source>
</evidence>
<dbReference type="Gene3D" id="3.30.70.330">
    <property type="match status" value="1"/>
</dbReference>
<dbReference type="InterPro" id="IPR000504">
    <property type="entry name" value="RRM_dom"/>
</dbReference>
<evidence type="ECO:0000256" key="5">
    <source>
        <dbReference type="SAM" id="MobiDB-lite"/>
    </source>
</evidence>
<dbReference type="PROSITE" id="PS50102">
    <property type="entry name" value="RRM"/>
    <property type="match status" value="1"/>
</dbReference>
<dbReference type="InterPro" id="IPR035979">
    <property type="entry name" value="RBD_domain_sf"/>
</dbReference>
<name>A0A8H7K7I0_BIOOC</name>
<keyword evidence="3" id="KW-0539">Nucleus</keyword>
<feature type="domain" description="RRM" evidence="6">
    <location>
        <begin position="1"/>
        <end position="63"/>
    </location>
</feature>
<evidence type="ECO:0000256" key="4">
    <source>
        <dbReference type="PROSITE-ProRule" id="PRU00176"/>
    </source>
</evidence>
<gene>
    <name evidence="7" type="ORF">IM811_004605</name>
</gene>
<protein>
    <recommendedName>
        <fullName evidence="6">RRM domain-containing protein</fullName>
    </recommendedName>
</protein>
<dbReference type="InterPro" id="IPR012677">
    <property type="entry name" value="Nucleotide-bd_a/b_plait_sf"/>
</dbReference>
<evidence type="ECO:0000313" key="7">
    <source>
        <dbReference type="EMBL" id="KAF9744983.1"/>
    </source>
</evidence>
<dbReference type="SUPFAM" id="SSF54928">
    <property type="entry name" value="RNA-binding domain, RBD"/>
    <property type="match status" value="1"/>
</dbReference>
<evidence type="ECO:0000313" key="8">
    <source>
        <dbReference type="Proteomes" id="UP000616885"/>
    </source>
</evidence>
<dbReference type="Pfam" id="PF00076">
    <property type="entry name" value="RRM_1"/>
    <property type="match status" value="1"/>
</dbReference>
<evidence type="ECO:0000259" key="6">
    <source>
        <dbReference type="PROSITE" id="PS50102"/>
    </source>
</evidence>